<protein>
    <submittedName>
        <fullName evidence="2">Mitotic checkpoint regulator, MAD2B-interacting-domain-containing protein</fullName>
    </submittedName>
</protein>
<feature type="compositionally biased region" description="Basic and acidic residues" evidence="1">
    <location>
        <begin position="86"/>
        <end position="97"/>
    </location>
</feature>
<dbReference type="Proteomes" id="UP000193218">
    <property type="component" value="Unassembled WGS sequence"/>
</dbReference>
<dbReference type="PANTHER" id="PTHR13621">
    <property type="entry name" value="PROLINE-RICH PROTEIN PRCC"/>
    <property type="match status" value="1"/>
</dbReference>
<dbReference type="InParanoid" id="A0A1Y1UAF8"/>
<feature type="region of interest" description="Disordered" evidence="1">
    <location>
        <begin position="265"/>
        <end position="288"/>
    </location>
</feature>
<dbReference type="Pfam" id="PF10253">
    <property type="entry name" value="PRCC"/>
    <property type="match status" value="1"/>
</dbReference>
<dbReference type="PANTHER" id="PTHR13621:SF2">
    <property type="entry name" value="PROLINE-RICH PROTEIN PRCC"/>
    <property type="match status" value="1"/>
</dbReference>
<dbReference type="OrthoDB" id="2555634at2759"/>
<dbReference type="GeneID" id="33558448"/>
<evidence type="ECO:0000313" key="3">
    <source>
        <dbReference type="Proteomes" id="UP000193218"/>
    </source>
</evidence>
<evidence type="ECO:0000313" key="2">
    <source>
        <dbReference type="EMBL" id="ORX35020.1"/>
    </source>
</evidence>
<proteinExistence type="predicted"/>
<dbReference type="EMBL" id="NBSH01000012">
    <property type="protein sequence ID" value="ORX35020.1"/>
    <property type="molecule type" value="Genomic_DNA"/>
</dbReference>
<sequence length="381" mass="41045">MLLANYGSDSGSDSESEAGPSKVVRNSQPAKVPVTVKASPAPSKPVVKGKSKGPIKITLDLPKANAIGGTDVEDEDDGLSRQRGRVSPDDEGREVKKPKIQGKGSSALLGMLPPPKRKILPKVEGKSSLSVNKSMAVNRPPPPPGMEDLDLSGFAKEDDGDAHGPAPKSGFLLPSSIARGKAKAEKEKEKAPEPVVDLFGLSEPSVSSSTPSIATTFLITSAPSVPDFVPPEPTLNDPYPGYYQLPSGQWAAYDEEYYTSFFSKEGGEKHRLQGDRREDDGQVGKHWDEYNSRGADVLEIDVAQGLAEGRAEQARLEQLQKPKTGDDFEYKGSVEKTKGLAAQRHQLTSLLSTAYSQRQELEDRIAANQKSMRAARSKYGF</sequence>
<feature type="region of interest" description="Disordered" evidence="1">
    <location>
        <begin position="1"/>
        <end position="210"/>
    </location>
</feature>
<comment type="caution">
    <text evidence="2">The sequence shown here is derived from an EMBL/GenBank/DDBJ whole genome shotgun (WGS) entry which is preliminary data.</text>
</comment>
<dbReference type="STRING" id="4999.A0A1Y1UAF8"/>
<dbReference type="AlphaFoldDB" id="A0A1Y1UAF8"/>
<name>A0A1Y1UAF8_9TREE</name>
<reference evidence="2 3" key="1">
    <citation type="submission" date="2017-03" db="EMBL/GenBank/DDBJ databases">
        <title>Widespread Adenine N6-methylation of Active Genes in Fungi.</title>
        <authorList>
            <consortium name="DOE Joint Genome Institute"/>
            <person name="Mondo S.J."/>
            <person name="Dannebaum R.O."/>
            <person name="Kuo R.C."/>
            <person name="Louie K.B."/>
            <person name="Bewick A.J."/>
            <person name="Labutti K."/>
            <person name="Haridas S."/>
            <person name="Kuo A."/>
            <person name="Salamov A."/>
            <person name="Ahrendt S.R."/>
            <person name="Lau R."/>
            <person name="Bowen B.P."/>
            <person name="Lipzen A."/>
            <person name="Sullivan W."/>
            <person name="Andreopoulos W.B."/>
            <person name="Clum A."/>
            <person name="Lindquist E."/>
            <person name="Daum C."/>
            <person name="Northen T.R."/>
            <person name="Ramamoorthy G."/>
            <person name="Schmitz R.J."/>
            <person name="Gryganskyi A."/>
            <person name="Culley D."/>
            <person name="Magnuson J."/>
            <person name="James T.Y."/>
            <person name="O'Malley M.A."/>
            <person name="Stajich J.E."/>
            <person name="Spatafora J.W."/>
            <person name="Visel A."/>
            <person name="Grigoriev I.V."/>
        </authorList>
    </citation>
    <scope>NUCLEOTIDE SEQUENCE [LARGE SCALE GENOMIC DNA]</scope>
    <source>
        <strain evidence="2 3">NRRL Y-17943</strain>
    </source>
</reference>
<evidence type="ECO:0000256" key="1">
    <source>
        <dbReference type="SAM" id="MobiDB-lite"/>
    </source>
</evidence>
<keyword evidence="3" id="KW-1185">Reference proteome</keyword>
<dbReference type="RefSeq" id="XP_021869236.1">
    <property type="nucleotide sequence ID" value="XM_022016639.1"/>
</dbReference>
<feature type="compositionally biased region" description="Basic and acidic residues" evidence="1">
    <location>
        <begin position="182"/>
        <end position="192"/>
    </location>
</feature>
<gene>
    <name evidence="2" type="ORF">BD324DRAFT_633635</name>
</gene>
<accession>A0A1Y1UAF8</accession>
<organism evidence="2 3">
    <name type="scientific">Kockovaella imperatae</name>
    <dbReference type="NCBI Taxonomy" id="4999"/>
    <lineage>
        <taxon>Eukaryota</taxon>
        <taxon>Fungi</taxon>
        <taxon>Dikarya</taxon>
        <taxon>Basidiomycota</taxon>
        <taxon>Agaricomycotina</taxon>
        <taxon>Tremellomycetes</taxon>
        <taxon>Tremellales</taxon>
        <taxon>Cuniculitremaceae</taxon>
        <taxon>Kockovaella</taxon>
    </lineage>
</organism>
<dbReference type="GO" id="GO:0005634">
    <property type="term" value="C:nucleus"/>
    <property type="evidence" value="ECO:0007669"/>
    <property type="project" value="TreeGrafter"/>
</dbReference>
<dbReference type="InterPro" id="IPR018800">
    <property type="entry name" value="PRCC"/>
</dbReference>